<dbReference type="AlphaFoldDB" id="A0A1T5DVJ2"/>
<protein>
    <recommendedName>
        <fullName evidence="3">Acetyltransferase (GNAT) domain-containing protein</fullName>
    </recommendedName>
</protein>
<dbReference type="STRING" id="889453.SAMN03080601_01143"/>
<dbReference type="EMBL" id="FUYV01000005">
    <property type="protein sequence ID" value="SKB75842.1"/>
    <property type="molecule type" value="Genomic_DNA"/>
</dbReference>
<gene>
    <name evidence="1" type="ORF">SAMN03080601_01143</name>
</gene>
<reference evidence="2" key="1">
    <citation type="submission" date="2017-02" db="EMBL/GenBank/DDBJ databases">
        <authorList>
            <person name="Varghese N."/>
            <person name="Submissions S."/>
        </authorList>
    </citation>
    <scope>NUCLEOTIDE SEQUENCE [LARGE SCALE GENOMIC DNA]</scope>
    <source>
        <strain evidence="2">DSM 24412</strain>
    </source>
</reference>
<sequence length="62" mass="7626">MIISTPRFKTKRFILKSVTEADKIACFKYFNDYEVIRYLSNEISNRIPARDFKRDWMIKRFN</sequence>
<evidence type="ECO:0008006" key="3">
    <source>
        <dbReference type="Google" id="ProtNLM"/>
    </source>
</evidence>
<evidence type="ECO:0000313" key="1">
    <source>
        <dbReference type="EMBL" id="SKB75842.1"/>
    </source>
</evidence>
<evidence type="ECO:0000313" key="2">
    <source>
        <dbReference type="Proteomes" id="UP000191055"/>
    </source>
</evidence>
<organism evidence="1 2">
    <name type="scientific">Alkalitalea saponilacus</name>
    <dbReference type="NCBI Taxonomy" id="889453"/>
    <lineage>
        <taxon>Bacteria</taxon>
        <taxon>Pseudomonadati</taxon>
        <taxon>Bacteroidota</taxon>
        <taxon>Bacteroidia</taxon>
        <taxon>Marinilabiliales</taxon>
        <taxon>Marinilabiliaceae</taxon>
        <taxon>Alkalitalea</taxon>
    </lineage>
</organism>
<keyword evidence="2" id="KW-1185">Reference proteome</keyword>
<dbReference type="Proteomes" id="UP000191055">
    <property type="component" value="Unassembled WGS sequence"/>
</dbReference>
<accession>A0A1T5DVJ2</accession>
<name>A0A1T5DVJ2_9BACT</name>
<proteinExistence type="predicted"/>